<protein>
    <submittedName>
        <fullName evidence="1">Uncharacterized protein</fullName>
    </submittedName>
</protein>
<gene>
    <name evidence="1" type="ORF">AT728_16375</name>
</gene>
<comment type="caution">
    <text evidence="1">The sequence shown here is derived from an EMBL/GenBank/DDBJ whole genome shotgun (WGS) entry which is preliminary data.</text>
</comment>
<dbReference type="STRING" id="1765722.AT728_16375"/>
<organism evidence="1 2">
    <name type="scientific">Streptomyces silvensis</name>
    <dbReference type="NCBI Taxonomy" id="1765722"/>
    <lineage>
        <taxon>Bacteria</taxon>
        <taxon>Bacillati</taxon>
        <taxon>Actinomycetota</taxon>
        <taxon>Actinomycetes</taxon>
        <taxon>Kitasatosporales</taxon>
        <taxon>Streptomycetaceae</taxon>
        <taxon>Streptomyces</taxon>
    </lineage>
</organism>
<proteinExistence type="predicted"/>
<dbReference type="OrthoDB" id="4222258at2"/>
<dbReference type="AlphaFoldDB" id="A0A0W7X3D4"/>
<dbReference type="EMBL" id="LOCL01000034">
    <property type="protein sequence ID" value="KUF17376.1"/>
    <property type="molecule type" value="Genomic_DNA"/>
</dbReference>
<sequence>MALDLNCTYTIDVPFQAPQIVTPTVKRRSRGGLNLISVRGIVPLLADKLATIADPGDRTHAAVVLSRAGIVICDTADPDWDDDPLSRESGRLRTTYRGDIPQITVADVLDVAAQLRTQLAP</sequence>
<name>A0A0W7X3D4_9ACTN</name>
<keyword evidence="2" id="KW-1185">Reference proteome</keyword>
<reference evidence="1 2" key="1">
    <citation type="submission" date="2015-12" db="EMBL/GenBank/DDBJ databases">
        <title>Draft genome sequence of Streptomyces silvensis ATCC 53525, a producer of novel hormone antagonists.</title>
        <authorList>
            <person name="Johnston C.W."/>
            <person name="Li Y."/>
            <person name="Magarvey N.A."/>
        </authorList>
    </citation>
    <scope>NUCLEOTIDE SEQUENCE [LARGE SCALE GENOMIC DNA]</scope>
    <source>
        <strain evidence="1 2">ATCC 53525</strain>
    </source>
</reference>
<accession>A0A0W7X3D4</accession>
<dbReference type="Proteomes" id="UP000054804">
    <property type="component" value="Unassembled WGS sequence"/>
</dbReference>
<evidence type="ECO:0000313" key="2">
    <source>
        <dbReference type="Proteomes" id="UP000054804"/>
    </source>
</evidence>
<evidence type="ECO:0000313" key="1">
    <source>
        <dbReference type="EMBL" id="KUF17376.1"/>
    </source>
</evidence>
<dbReference type="RefSeq" id="WP_058848639.1">
    <property type="nucleotide sequence ID" value="NZ_LOCL01000034.1"/>
</dbReference>